<keyword evidence="1" id="KW-0732">Signal</keyword>
<organism evidence="3">
    <name type="scientific">Brassica campestris</name>
    <name type="common">Field mustard</name>
    <dbReference type="NCBI Taxonomy" id="3711"/>
    <lineage>
        <taxon>Eukaryota</taxon>
        <taxon>Viridiplantae</taxon>
        <taxon>Streptophyta</taxon>
        <taxon>Embryophyta</taxon>
        <taxon>Tracheophyta</taxon>
        <taxon>Spermatophyta</taxon>
        <taxon>Magnoliopsida</taxon>
        <taxon>eudicotyledons</taxon>
        <taxon>Gunneridae</taxon>
        <taxon>Pentapetalae</taxon>
        <taxon>rosids</taxon>
        <taxon>malvids</taxon>
        <taxon>Brassicales</taxon>
        <taxon>Brassicaceae</taxon>
        <taxon>Brassiceae</taxon>
        <taxon>Brassica</taxon>
    </lineage>
</organism>
<evidence type="ECO:0000313" key="3">
    <source>
        <dbReference type="EMBL" id="VDC60474.1"/>
    </source>
</evidence>
<name>A0A3P5Y9M2_BRACM</name>
<sequence length="50" mass="5400">MVIVIVIVMILTQASKHCSSTALACCSAFNICSPYGTLVGYDHLNRNLDI</sequence>
<feature type="chain" id="PRO_5039801330" evidence="1">
    <location>
        <begin position="17"/>
        <end position="50"/>
    </location>
</feature>
<reference evidence="3" key="1">
    <citation type="submission" date="2018-11" db="EMBL/GenBank/DDBJ databases">
        <authorList>
            <consortium name="Genoscope - CEA"/>
            <person name="William W."/>
        </authorList>
    </citation>
    <scope>NUCLEOTIDE SEQUENCE</scope>
</reference>
<accession>A0A3P5Y9M2</accession>
<dbReference type="Gramene" id="A09p27060.2_BraZ1">
    <property type="protein sequence ID" value="A09p27060.2_BraZ1.CDS.1"/>
    <property type="gene ID" value="A09g27060.2_BraZ1"/>
</dbReference>
<evidence type="ECO:0000256" key="1">
    <source>
        <dbReference type="SAM" id="SignalP"/>
    </source>
</evidence>
<evidence type="ECO:0000313" key="2">
    <source>
        <dbReference type="EMBL" id="CAG7862239.1"/>
    </source>
</evidence>
<dbReference type="EMBL" id="LR031568">
    <property type="protein sequence ID" value="VDC60474.1"/>
    <property type="molecule type" value="Genomic_DNA"/>
</dbReference>
<proteinExistence type="predicted"/>
<dbReference type="Proteomes" id="UP000694005">
    <property type="component" value="Chromosome A09"/>
</dbReference>
<dbReference type="EMBL" id="LS974625">
    <property type="protein sequence ID" value="CAG7862239.1"/>
    <property type="molecule type" value="Genomic_DNA"/>
</dbReference>
<gene>
    <name evidence="3" type="ORF">BRAA09T38085Z</name>
    <name evidence="2" type="ORF">BRAPAZ1V2_A09P27060.2</name>
</gene>
<feature type="signal peptide" evidence="1">
    <location>
        <begin position="1"/>
        <end position="16"/>
    </location>
</feature>
<protein>
    <submittedName>
        <fullName evidence="2">Uncharacterized protein</fullName>
    </submittedName>
</protein>
<dbReference type="AlphaFoldDB" id="A0A3P5Y9M2"/>